<protein>
    <recommendedName>
        <fullName evidence="4">DUF3617 family protein</fullName>
    </recommendedName>
</protein>
<dbReference type="EMBL" id="JAJAWG010000003">
    <property type="protein sequence ID" value="MCB5196026.1"/>
    <property type="molecule type" value="Genomic_DNA"/>
</dbReference>
<proteinExistence type="predicted"/>
<reference evidence="2 3" key="1">
    <citation type="submission" date="2021-10" db="EMBL/GenBank/DDBJ databases">
        <authorList>
            <person name="Chen M."/>
        </authorList>
    </citation>
    <scope>NUCLEOTIDE SEQUENCE [LARGE SCALE GENOMIC DNA]</scope>
    <source>
        <strain evidence="2 3">H3-26</strain>
    </source>
</reference>
<comment type="caution">
    <text evidence="2">The sequence shown here is derived from an EMBL/GenBank/DDBJ whole genome shotgun (WGS) entry which is preliminary data.</text>
</comment>
<name>A0ABS8BKG7_9NEIS</name>
<keyword evidence="1" id="KW-0732">Signal</keyword>
<dbReference type="InterPro" id="IPR022061">
    <property type="entry name" value="DUF3617"/>
</dbReference>
<keyword evidence="3" id="KW-1185">Reference proteome</keyword>
<gene>
    <name evidence="2" type="ORF">LG219_07000</name>
</gene>
<organism evidence="2 3">
    <name type="scientific">Deefgea salmonis</name>
    <dbReference type="NCBI Taxonomy" id="2875502"/>
    <lineage>
        <taxon>Bacteria</taxon>
        <taxon>Pseudomonadati</taxon>
        <taxon>Pseudomonadota</taxon>
        <taxon>Betaproteobacteria</taxon>
        <taxon>Neisseriales</taxon>
        <taxon>Chitinibacteraceae</taxon>
        <taxon>Deefgea</taxon>
    </lineage>
</organism>
<evidence type="ECO:0000313" key="2">
    <source>
        <dbReference type="EMBL" id="MCB5196026.1"/>
    </source>
</evidence>
<evidence type="ECO:0008006" key="4">
    <source>
        <dbReference type="Google" id="ProtNLM"/>
    </source>
</evidence>
<feature type="chain" id="PRO_5046587676" description="DUF3617 family protein" evidence="1">
    <location>
        <begin position="24"/>
        <end position="146"/>
    </location>
</feature>
<sequence length="146" mass="15225">MQKNNALLVLSLCIGLTCAPALSGELWEITSSSIGPDGVAMPLTQKQCLPNNGMNPSAVLAGMGQCVFDQKSGNASAMTFAMTCKTPNMPQGLDAMKIVGDAKMGADRFDMRYTIAIAGSAAQQSCGDFKMSGSAQAKKIGKCTEY</sequence>
<dbReference type="RefSeq" id="WP_226763805.1">
    <property type="nucleotide sequence ID" value="NZ_JAJAWG010000003.1"/>
</dbReference>
<evidence type="ECO:0000256" key="1">
    <source>
        <dbReference type="SAM" id="SignalP"/>
    </source>
</evidence>
<dbReference type="Proteomes" id="UP001198034">
    <property type="component" value="Unassembled WGS sequence"/>
</dbReference>
<accession>A0ABS8BKG7</accession>
<feature type="signal peptide" evidence="1">
    <location>
        <begin position="1"/>
        <end position="23"/>
    </location>
</feature>
<dbReference type="Pfam" id="PF12276">
    <property type="entry name" value="DUF3617"/>
    <property type="match status" value="1"/>
</dbReference>
<evidence type="ECO:0000313" key="3">
    <source>
        <dbReference type="Proteomes" id="UP001198034"/>
    </source>
</evidence>